<gene>
    <name evidence="2" type="primary">cinA</name>
    <name evidence="2" type="ORF">NCTC10994_01789</name>
</gene>
<evidence type="ECO:0000313" key="2">
    <source>
        <dbReference type="EMBL" id="SQI30876.1"/>
    </source>
</evidence>
<dbReference type="AlphaFoldDB" id="A0A2X4TTX5"/>
<organism evidence="2 3">
    <name type="scientific">Rhodococcus coprophilus</name>
    <dbReference type="NCBI Taxonomy" id="38310"/>
    <lineage>
        <taxon>Bacteria</taxon>
        <taxon>Bacillati</taxon>
        <taxon>Actinomycetota</taxon>
        <taxon>Actinomycetes</taxon>
        <taxon>Mycobacteriales</taxon>
        <taxon>Nocardiaceae</taxon>
        <taxon>Rhodococcus</taxon>
    </lineage>
</organism>
<reference evidence="2 3" key="1">
    <citation type="submission" date="2018-06" db="EMBL/GenBank/DDBJ databases">
        <authorList>
            <consortium name="Pathogen Informatics"/>
            <person name="Doyle S."/>
        </authorList>
    </citation>
    <scope>NUCLEOTIDE SEQUENCE [LARGE SCALE GENOMIC DNA]</scope>
    <source>
        <strain evidence="2 3">NCTC10994</strain>
    </source>
</reference>
<proteinExistence type="predicted"/>
<dbReference type="NCBIfam" id="TIGR00199">
    <property type="entry name" value="PncC_domain"/>
    <property type="match status" value="1"/>
</dbReference>
<sequence length="163" mass="17173">MADDDIVEGTDRSDDLIERLADLASERSLTVGCAESLTAGTLAARIGAAKGSSEWFRGGIVAYSREVKHGLLRVPEGPVVSEQAVRAMAESTSRLLEAEIVVAVSGAGGPDSQDGRPPGTVWFATTGPEGTRCEVKQFDGDPQKVLARTVRHALTLLVDRAQA</sequence>
<dbReference type="Pfam" id="PF02464">
    <property type="entry name" value="CinA"/>
    <property type="match status" value="1"/>
</dbReference>
<dbReference type="InterPro" id="IPR036653">
    <property type="entry name" value="CinA-like_C"/>
</dbReference>
<protein>
    <submittedName>
        <fullName evidence="2">Competence/damage inducible protein cina</fullName>
    </submittedName>
</protein>
<dbReference type="RefSeq" id="WP_072701697.1">
    <property type="nucleotide sequence ID" value="NZ_JAFBBL010000001.1"/>
</dbReference>
<dbReference type="Proteomes" id="UP000249091">
    <property type="component" value="Chromosome 1"/>
</dbReference>
<evidence type="ECO:0000313" key="3">
    <source>
        <dbReference type="Proteomes" id="UP000249091"/>
    </source>
</evidence>
<dbReference type="STRING" id="1219011.GCA_001895045_02882"/>
<accession>A0A2X4TTX5</accession>
<keyword evidence="3" id="KW-1185">Reference proteome</keyword>
<feature type="domain" description="CinA C-terminal" evidence="1">
    <location>
        <begin position="15"/>
        <end position="158"/>
    </location>
</feature>
<dbReference type="KEGG" id="rcr:NCTC10994_01789"/>
<dbReference type="Gene3D" id="3.90.950.20">
    <property type="entry name" value="CinA-like"/>
    <property type="match status" value="1"/>
</dbReference>
<dbReference type="SUPFAM" id="SSF142433">
    <property type="entry name" value="CinA-like"/>
    <property type="match status" value="1"/>
</dbReference>
<name>A0A2X4TTX5_9NOCA</name>
<dbReference type="InterPro" id="IPR008136">
    <property type="entry name" value="CinA_C"/>
</dbReference>
<evidence type="ECO:0000259" key="1">
    <source>
        <dbReference type="Pfam" id="PF02464"/>
    </source>
</evidence>
<dbReference type="EMBL" id="LS483468">
    <property type="protein sequence ID" value="SQI30876.1"/>
    <property type="molecule type" value="Genomic_DNA"/>
</dbReference>